<dbReference type="EMBL" id="VTEQ01000005">
    <property type="protein sequence ID" value="TYS52350.1"/>
    <property type="molecule type" value="Genomic_DNA"/>
</dbReference>
<proteinExistence type="predicted"/>
<dbReference type="Proteomes" id="UP000322997">
    <property type="component" value="Unassembled WGS sequence"/>
</dbReference>
<organism evidence="1 2">
    <name type="scientific">Rossellomorea marisflavi</name>
    <dbReference type="NCBI Taxonomy" id="189381"/>
    <lineage>
        <taxon>Bacteria</taxon>
        <taxon>Bacillati</taxon>
        <taxon>Bacillota</taxon>
        <taxon>Bacilli</taxon>
        <taxon>Bacillales</taxon>
        <taxon>Bacillaceae</taxon>
        <taxon>Rossellomorea</taxon>
    </lineage>
</organism>
<reference evidence="1 2" key="1">
    <citation type="submission" date="2019-08" db="EMBL/GenBank/DDBJ databases">
        <title>Bacillus genomes from the desert of Cuatro Cienegas, Coahuila.</title>
        <authorList>
            <person name="Olmedo-Alvarez G."/>
        </authorList>
    </citation>
    <scope>NUCLEOTIDE SEQUENCE [LARGE SCALE GENOMIC DNA]</scope>
    <source>
        <strain evidence="1 2">CH108_3D</strain>
    </source>
</reference>
<protein>
    <submittedName>
        <fullName evidence="1">Uncharacterized protein</fullName>
    </submittedName>
</protein>
<gene>
    <name evidence="1" type="ORF">FZC83_16070</name>
</gene>
<dbReference type="RefSeq" id="WP_148985669.1">
    <property type="nucleotide sequence ID" value="NZ_JBNILK010000005.1"/>
</dbReference>
<comment type="caution">
    <text evidence="1">The sequence shown here is derived from an EMBL/GenBank/DDBJ whole genome shotgun (WGS) entry which is preliminary data.</text>
</comment>
<name>A0A5D4RN21_9BACI</name>
<accession>A0A5D4RN21</accession>
<dbReference type="AlphaFoldDB" id="A0A5D4RN21"/>
<sequence length="65" mass="7022">MKRRLSALDEDQWGMKSVPFRYDRPLSSGSQLSRFGCACRVSTLPLFPKESAGLRCIALCGGGGG</sequence>
<evidence type="ECO:0000313" key="1">
    <source>
        <dbReference type="EMBL" id="TYS52350.1"/>
    </source>
</evidence>
<evidence type="ECO:0000313" key="2">
    <source>
        <dbReference type="Proteomes" id="UP000322997"/>
    </source>
</evidence>